<sequence length="1555" mass="169237">MGQNTSAITKLRDPAYELTYTDEAKRLEPGESEDDFDASKFILNHQESLNLQKYLRHGSTYPKTLDEAREIYRSDKLVDNGYMDRNHYELIMTTFVDVHGHTEYFMLNTLNTIQDWSGAIGVYSKTAVRFFGYAHQTLSELQDKINQGGITDAQIAAAKKDLLNLIAELHTHTDKMVQSCKDLKGEILKFTNNTAIDKANMETIVAECMATGGTLATNLAKKQKDLQYWQDQKREAEGRYEHDKIVAGTTVTYAPWFPPLSWIAAATVLGIYIAKAVAAKEDMETDDKMILKDKADIADALQIQTTVAAYTTEWQNCDVLANNAMEAVHKVEMGFSDMLDNLNDLSDDAGLLDGIANDPVSRALGELTEASAVWGHIQTVASNYKENCIINILGPEESKAFIQQVTAGVTLVAEPVSEVVVNPRGTEQPCGGTEQSSSGTEQPCGGTEQSSSGTEQTSSGTEQPCGALGKAGSVPQTIDNQFLIQQLGRILRDRRSFQPMDVHGSGQGSAEPGHQGTCQGDTCGSGCVYNLNRPWQELMVELNRINFANPAKSSMPLIFMRDSGLGLAQPAQRSLMPFAASAIMVSQPLYGSSCFEASDDQTVLCQVFVVQAGAAGPGCDKEASRASSRLEVGRKVGYIIFAPASPTGPPGFRESTKKIKLAMADATTNALYDRVTEDIAVFVPDDSTLNVIHNHGAYRRAPYLELSTELEALTKQAGHRLLFADICCDRLDYTDGATITLGDTVLSVFTRLCFPSYRGRLVLDCLNVQGLSIRLFTPGLPPGFSVEILNLAGVVSQAIPVAIGSGKKGVHLFKSAEKELIQVFAIERPEPEDLVLDDALDLSAPTVGYKNEQVYLISDLELLSNLIRLLRYQFLVATTWLVDKPDTALSILNWISSITAGSSRPAAVELYFRCSTLLSRVSISNSVTSFYTPSLDLSVCEKVLTSRLTAALAFESSYEAFCNADVTSSNFSKATNLALQKSQDVDAEYAFLFAESKRRYRDAQIGLQEARINSKVLSDDLPALGEAFKQGVKTWKMEKEIAASIEGILTCVELVTSIGATIASAGAIGAPAGGEAIKAANELKTVIELGDFLETFAALIDNLTKAIAYIEQMVAQADSFQDVNKSTEGENRPDPDTVNNPALVVAGWDTFRDKVNAMFGEIRTKEIKHAQEYQLALLEMANLGKAVVASQQAVAQTGDEYVRTEIALKTSRAESVRLGSSVAALATQAGLLAAFKARLFSKLVTARSWVFLDFQQYLAAYAYYFTLNDVVPFRLAPGKAAAQYAADAAALQGAVAQASVQLKGQIDDSIVFRTDDEDPDLNVFGPWWKQRLLEKRKVMFSIPTYDARFARYARVRLYRIRFYLEFQMPPAARNSVAVPSPQLGAHQVQTPDCGDVKGLGTQAKAPNYGGVRGPDDQAQTPDCGGAKGPVAAPAATTTGDSSKVITLRISLSPQVMDRGPRPDYKLKSFFLMDKIALDFAYYQGDDSRIKVDGVFVEADKCNGSKGGVGMRVLVMMVFGRFSFRGEVLILGRSISVEANLQVVSGPSLSNMVTTR</sequence>
<name>A0AAE0LY48_9PEZI</name>
<feature type="compositionally biased region" description="Low complexity" evidence="1">
    <location>
        <begin position="445"/>
        <end position="463"/>
    </location>
</feature>
<protein>
    <submittedName>
        <fullName evidence="2">Uncharacterized protein</fullName>
    </submittedName>
</protein>
<organism evidence="2 3">
    <name type="scientific">Apodospora peruviana</name>
    <dbReference type="NCBI Taxonomy" id="516989"/>
    <lineage>
        <taxon>Eukaryota</taxon>
        <taxon>Fungi</taxon>
        <taxon>Dikarya</taxon>
        <taxon>Ascomycota</taxon>
        <taxon>Pezizomycotina</taxon>
        <taxon>Sordariomycetes</taxon>
        <taxon>Sordariomycetidae</taxon>
        <taxon>Sordariales</taxon>
        <taxon>Lasiosphaeriaceae</taxon>
        <taxon>Apodospora</taxon>
    </lineage>
</organism>
<feature type="region of interest" description="Disordered" evidence="1">
    <location>
        <begin position="422"/>
        <end position="472"/>
    </location>
</feature>
<dbReference type="EMBL" id="JAUEDM010000009">
    <property type="protein sequence ID" value="KAK3312181.1"/>
    <property type="molecule type" value="Genomic_DNA"/>
</dbReference>
<feature type="compositionally biased region" description="Low complexity" evidence="1">
    <location>
        <begin position="1428"/>
        <end position="1437"/>
    </location>
</feature>
<dbReference type="CDD" id="cd22656">
    <property type="entry name" value="ClyA_Cry6Aa-like"/>
    <property type="match status" value="1"/>
</dbReference>
<reference evidence="2" key="1">
    <citation type="journal article" date="2023" name="Mol. Phylogenet. Evol.">
        <title>Genome-scale phylogeny and comparative genomics of the fungal order Sordariales.</title>
        <authorList>
            <person name="Hensen N."/>
            <person name="Bonometti L."/>
            <person name="Westerberg I."/>
            <person name="Brannstrom I.O."/>
            <person name="Guillou S."/>
            <person name="Cros-Aarteil S."/>
            <person name="Calhoun S."/>
            <person name="Haridas S."/>
            <person name="Kuo A."/>
            <person name="Mondo S."/>
            <person name="Pangilinan J."/>
            <person name="Riley R."/>
            <person name="LaButti K."/>
            <person name="Andreopoulos B."/>
            <person name="Lipzen A."/>
            <person name="Chen C."/>
            <person name="Yan M."/>
            <person name="Daum C."/>
            <person name="Ng V."/>
            <person name="Clum A."/>
            <person name="Steindorff A."/>
            <person name="Ohm R.A."/>
            <person name="Martin F."/>
            <person name="Silar P."/>
            <person name="Natvig D.O."/>
            <person name="Lalanne C."/>
            <person name="Gautier V."/>
            <person name="Ament-Velasquez S.L."/>
            <person name="Kruys A."/>
            <person name="Hutchinson M.I."/>
            <person name="Powell A.J."/>
            <person name="Barry K."/>
            <person name="Miller A.N."/>
            <person name="Grigoriev I.V."/>
            <person name="Debuchy R."/>
            <person name="Gladieux P."/>
            <person name="Hiltunen Thoren M."/>
            <person name="Johannesson H."/>
        </authorList>
    </citation>
    <scope>NUCLEOTIDE SEQUENCE</scope>
    <source>
        <strain evidence="2">CBS 118394</strain>
    </source>
</reference>
<comment type="caution">
    <text evidence="2">The sequence shown here is derived from an EMBL/GenBank/DDBJ whole genome shotgun (WGS) entry which is preliminary data.</text>
</comment>
<evidence type="ECO:0000313" key="3">
    <source>
        <dbReference type="Proteomes" id="UP001283341"/>
    </source>
</evidence>
<reference evidence="2" key="2">
    <citation type="submission" date="2023-06" db="EMBL/GenBank/DDBJ databases">
        <authorList>
            <consortium name="Lawrence Berkeley National Laboratory"/>
            <person name="Haridas S."/>
            <person name="Hensen N."/>
            <person name="Bonometti L."/>
            <person name="Westerberg I."/>
            <person name="Brannstrom I.O."/>
            <person name="Guillou S."/>
            <person name="Cros-Aarteil S."/>
            <person name="Calhoun S."/>
            <person name="Kuo A."/>
            <person name="Mondo S."/>
            <person name="Pangilinan J."/>
            <person name="Riley R."/>
            <person name="Labutti K."/>
            <person name="Andreopoulos B."/>
            <person name="Lipzen A."/>
            <person name="Chen C."/>
            <person name="Yanf M."/>
            <person name="Daum C."/>
            <person name="Ng V."/>
            <person name="Clum A."/>
            <person name="Steindorff A."/>
            <person name="Ohm R."/>
            <person name="Martin F."/>
            <person name="Silar P."/>
            <person name="Natvig D."/>
            <person name="Lalanne C."/>
            <person name="Gautier V."/>
            <person name="Ament-Velasquez S.L."/>
            <person name="Kruys A."/>
            <person name="Hutchinson M.I."/>
            <person name="Powell A.J."/>
            <person name="Barry K."/>
            <person name="Miller A.N."/>
            <person name="Grigoriev I.V."/>
            <person name="Debuchy R."/>
            <person name="Gladieux P."/>
            <person name="Thoren M.H."/>
            <person name="Johannesson H."/>
        </authorList>
    </citation>
    <scope>NUCLEOTIDE SEQUENCE</scope>
    <source>
        <strain evidence="2">CBS 118394</strain>
    </source>
</reference>
<dbReference type="SUPFAM" id="SSF58100">
    <property type="entry name" value="Bacterial hemolysins"/>
    <property type="match status" value="1"/>
</dbReference>
<gene>
    <name evidence="2" type="ORF">B0H66DRAFT_632715</name>
</gene>
<accession>A0AAE0LY48</accession>
<dbReference type="Proteomes" id="UP001283341">
    <property type="component" value="Unassembled WGS sequence"/>
</dbReference>
<dbReference type="Gene3D" id="1.20.1170.10">
    <property type="match status" value="1"/>
</dbReference>
<evidence type="ECO:0000313" key="2">
    <source>
        <dbReference type="EMBL" id="KAK3312181.1"/>
    </source>
</evidence>
<dbReference type="PANTHER" id="PTHR34714:SF2">
    <property type="entry name" value="EGF-LIKE DOMAIN-CONTAINING PROTEIN"/>
    <property type="match status" value="1"/>
</dbReference>
<evidence type="ECO:0000256" key="1">
    <source>
        <dbReference type="SAM" id="MobiDB-lite"/>
    </source>
</evidence>
<dbReference type="PANTHER" id="PTHR34714">
    <property type="entry name" value="EGF-LIKE DOMAIN-CONTAINING PROTEIN"/>
    <property type="match status" value="1"/>
</dbReference>
<keyword evidence="3" id="KW-1185">Reference proteome</keyword>
<feature type="region of interest" description="Disordered" evidence="1">
    <location>
        <begin position="1408"/>
        <end position="1437"/>
    </location>
</feature>
<proteinExistence type="predicted"/>